<dbReference type="InterPro" id="IPR029056">
    <property type="entry name" value="Ribokinase-like"/>
</dbReference>
<comment type="pathway">
    <text evidence="1">Cofactor metabolism; pyridoxal 5'-phosphate salvage; pyridoxamine 5'-phosphate from pyridoxamine: step 1/1.</text>
</comment>
<evidence type="ECO:0000256" key="14">
    <source>
        <dbReference type="ARBA" id="ARBA00048524"/>
    </source>
</evidence>
<evidence type="ECO:0000256" key="12">
    <source>
        <dbReference type="ARBA" id="ARBA00047310"/>
    </source>
</evidence>
<reference evidence="16" key="1">
    <citation type="journal article" date="2020" name="bioRxiv">
        <title>Chromosome-level reference genome of the European wasp spider Argiope bruennichi: a resource for studies on range expansion and evolutionary adaptation.</title>
        <authorList>
            <person name="Sheffer M.M."/>
            <person name="Hoppe A."/>
            <person name="Krehenwinkel H."/>
            <person name="Uhl G."/>
            <person name="Kuss A.W."/>
            <person name="Jensen L."/>
            <person name="Jensen C."/>
            <person name="Gillespie R.G."/>
            <person name="Hoff K.J."/>
            <person name="Prost S."/>
        </authorList>
    </citation>
    <scope>NUCLEOTIDE SEQUENCE</scope>
</reference>
<evidence type="ECO:0000256" key="2">
    <source>
        <dbReference type="ARBA" id="ARBA00004835"/>
    </source>
</evidence>
<comment type="pathway">
    <text evidence="2">Cofactor metabolism; pyridoxal 5'-phosphate salvage; pyridoxine 5'-phosphate from pyridoxine: step 1/1.</text>
</comment>
<dbReference type="NCBIfam" id="TIGR00687">
    <property type="entry name" value="pyridox_kin"/>
    <property type="match status" value="1"/>
</dbReference>
<dbReference type="Pfam" id="PF08543">
    <property type="entry name" value="Phos_pyr_kin"/>
    <property type="match status" value="1"/>
</dbReference>
<dbReference type="AlphaFoldDB" id="A0A8T0FSD0"/>
<reference evidence="16" key="2">
    <citation type="submission" date="2020-06" db="EMBL/GenBank/DDBJ databases">
        <authorList>
            <person name="Sheffer M."/>
        </authorList>
    </citation>
    <scope>NUCLEOTIDE SEQUENCE</scope>
</reference>
<evidence type="ECO:0000256" key="3">
    <source>
        <dbReference type="ARBA" id="ARBA00005210"/>
    </source>
</evidence>
<dbReference type="GO" id="GO:0005829">
    <property type="term" value="C:cytosol"/>
    <property type="evidence" value="ECO:0007669"/>
    <property type="project" value="TreeGrafter"/>
</dbReference>
<dbReference type="SUPFAM" id="SSF53613">
    <property type="entry name" value="Ribokinase-like"/>
    <property type="match status" value="1"/>
</dbReference>
<keyword evidence="8" id="KW-0547">Nucleotide-binding</keyword>
<evidence type="ECO:0000313" key="16">
    <source>
        <dbReference type="EMBL" id="KAF8794074.1"/>
    </source>
</evidence>
<keyword evidence="17" id="KW-1185">Reference proteome</keyword>
<dbReference type="GO" id="GO:0009443">
    <property type="term" value="P:pyridoxal 5'-phosphate salvage"/>
    <property type="evidence" value="ECO:0007669"/>
    <property type="project" value="InterPro"/>
</dbReference>
<evidence type="ECO:0000256" key="5">
    <source>
        <dbReference type="ARBA" id="ARBA00012104"/>
    </source>
</evidence>
<evidence type="ECO:0000256" key="4">
    <source>
        <dbReference type="ARBA" id="ARBA00008805"/>
    </source>
</evidence>
<keyword evidence="7" id="KW-0808">Transferase</keyword>
<dbReference type="GO" id="GO:0005524">
    <property type="term" value="F:ATP binding"/>
    <property type="evidence" value="ECO:0007669"/>
    <property type="project" value="UniProtKB-KW"/>
</dbReference>
<organism evidence="16 17">
    <name type="scientific">Argiope bruennichi</name>
    <name type="common">Wasp spider</name>
    <name type="synonym">Aranea bruennichi</name>
    <dbReference type="NCBI Taxonomy" id="94029"/>
    <lineage>
        <taxon>Eukaryota</taxon>
        <taxon>Metazoa</taxon>
        <taxon>Ecdysozoa</taxon>
        <taxon>Arthropoda</taxon>
        <taxon>Chelicerata</taxon>
        <taxon>Arachnida</taxon>
        <taxon>Araneae</taxon>
        <taxon>Araneomorphae</taxon>
        <taxon>Entelegynae</taxon>
        <taxon>Araneoidea</taxon>
        <taxon>Araneidae</taxon>
        <taxon>Argiope</taxon>
    </lineage>
</organism>
<evidence type="ECO:0000256" key="10">
    <source>
        <dbReference type="ARBA" id="ARBA00022840"/>
    </source>
</evidence>
<evidence type="ECO:0000256" key="13">
    <source>
        <dbReference type="ARBA" id="ARBA00047377"/>
    </source>
</evidence>
<accession>A0A8T0FSD0</accession>
<dbReference type="InterPro" id="IPR013749">
    <property type="entry name" value="PM/HMP-P_kinase-1"/>
</dbReference>
<comment type="similarity">
    <text evidence="4">Belongs to the pyridoxine kinase family.</text>
</comment>
<evidence type="ECO:0000256" key="7">
    <source>
        <dbReference type="ARBA" id="ARBA00022679"/>
    </source>
</evidence>
<dbReference type="PANTHER" id="PTHR10534">
    <property type="entry name" value="PYRIDOXAL KINASE"/>
    <property type="match status" value="1"/>
</dbReference>
<evidence type="ECO:0000313" key="17">
    <source>
        <dbReference type="Proteomes" id="UP000807504"/>
    </source>
</evidence>
<dbReference type="PANTHER" id="PTHR10534:SF2">
    <property type="entry name" value="PYRIDOXAL KINASE"/>
    <property type="match status" value="1"/>
</dbReference>
<comment type="catalytic activity">
    <reaction evidence="14">
        <text>pyridoxine + ATP = pyridoxine 5'-phosphate + ADP + H(+)</text>
        <dbReference type="Rhea" id="RHEA:25108"/>
        <dbReference type="ChEBI" id="CHEBI:15378"/>
        <dbReference type="ChEBI" id="CHEBI:16709"/>
        <dbReference type="ChEBI" id="CHEBI:30616"/>
        <dbReference type="ChEBI" id="CHEBI:58589"/>
        <dbReference type="ChEBI" id="CHEBI:456216"/>
        <dbReference type="EC" id="2.7.1.35"/>
    </reaction>
    <physiologicalReaction direction="left-to-right" evidence="14">
        <dbReference type="Rhea" id="RHEA:25109"/>
    </physiologicalReaction>
</comment>
<comment type="caution">
    <text evidence="16">The sequence shown here is derived from an EMBL/GenBank/DDBJ whole genome shotgun (WGS) entry which is preliminary data.</text>
</comment>
<evidence type="ECO:0000256" key="1">
    <source>
        <dbReference type="ARBA" id="ARBA00004750"/>
    </source>
</evidence>
<dbReference type="GO" id="GO:0008478">
    <property type="term" value="F:pyridoxal kinase activity"/>
    <property type="evidence" value="ECO:0007669"/>
    <property type="project" value="UniProtKB-EC"/>
</dbReference>
<dbReference type="EC" id="2.7.1.35" evidence="5"/>
<evidence type="ECO:0000256" key="9">
    <source>
        <dbReference type="ARBA" id="ARBA00022777"/>
    </source>
</evidence>
<comment type="catalytic activity">
    <reaction evidence="13">
        <text>pyridoxal + ATP = pyridoxal 5'-phosphate + ADP + H(+)</text>
        <dbReference type="Rhea" id="RHEA:10224"/>
        <dbReference type="ChEBI" id="CHEBI:15378"/>
        <dbReference type="ChEBI" id="CHEBI:17310"/>
        <dbReference type="ChEBI" id="CHEBI:30616"/>
        <dbReference type="ChEBI" id="CHEBI:456216"/>
        <dbReference type="ChEBI" id="CHEBI:597326"/>
        <dbReference type="EC" id="2.7.1.35"/>
    </reaction>
    <physiologicalReaction direction="left-to-right" evidence="13">
        <dbReference type="Rhea" id="RHEA:10225"/>
    </physiologicalReaction>
</comment>
<keyword evidence="10" id="KW-0067">ATP-binding</keyword>
<comment type="catalytic activity">
    <reaction evidence="12">
        <text>pyridoxamine + ATP = pyridoxamine 5'-phosphate + ADP + H(+)</text>
        <dbReference type="Rhea" id="RHEA:25104"/>
        <dbReference type="ChEBI" id="CHEBI:15378"/>
        <dbReference type="ChEBI" id="CHEBI:30616"/>
        <dbReference type="ChEBI" id="CHEBI:57761"/>
        <dbReference type="ChEBI" id="CHEBI:58451"/>
        <dbReference type="ChEBI" id="CHEBI:456216"/>
        <dbReference type="EC" id="2.7.1.35"/>
    </reaction>
    <physiologicalReaction direction="left-to-right" evidence="12">
        <dbReference type="Rhea" id="RHEA:25105"/>
    </physiologicalReaction>
</comment>
<gene>
    <name evidence="16" type="ORF">HNY73_002094</name>
</gene>
<evidence type="ECO:0000256" key="11">
    <source>
        <dbReference type="ARBA" id="ARBA00032808"/>
    </source>
</evidence>
<dbReference type="CDD" id="cd01173">
    <property type="entry name" value="pyridoxal_pyridoxamine_kinase"/>
    <property type="match status" value="1"/>
</dbReference>
<protein>
    <recommendedName>
        <fullName evidence="6">Pyridoxal kinase</fullName>
        <ecNumber evidence="5">2.7.1.35</ecNumber>
    </recommendedName>
    <alternativeName>
        <fullName evidence="11">Pyridoxine kinase</fullName>
    </alternativeName>
</protein>
<name>A0A8T0FSD0_ARGBR</name>
<feature type="domain" description="Pyridoxamine kinase/Phosphomethylpyrimidine kinase" evidence="15">
    <location>
        <begin position="86"/>
        <end position="266"/>
    </location>
</feature>
<dbReference type="EMBL" id="JABXBU010000002">
    <property type="protein sequence ID" value="KAF8794074.1"/>
    <property type="molecule type" value="Genomic_DNA"/>
</dbReference>
<evidence type="ECO:0000256" key="8">
    <source>
        <dbReference type="ARBA" id="ARBA00022741"/>
    </source>
</evidence>
<evidence type="ECO:0000256" key="6">
    <source>
        <dbReference type="ARBA" id="ARBA00018134"/>
    </source>
</evidence>
<dbReference type="InterPro" id="IPR004625">
    <property type="entry name" value="PyrdxlKinase"/>
</dbReference>
<sequence length="395" mass="43856">MENQNNLKKHFRVLSVQSHVVSGYVGNKSACFPLQLLGLEVDFINSVQFSNHTGYKVIKGQILKSEELHDLYEGLKANELLNYTHVLTGYVGNETFLTKLSEIIQDLKQINPDIFVVCDPVMGDNGVMYVPPEVLPIYRDKLIPLSDLITPNQYEAELLTGIKIKSRENITSVMDAFHEKGVKTVILSSVELENSEKLHLFGSSILKNSKSLVSMDIPKLPSSFTGTGDLFSALLLAWMAKTDGDLKLSCENAVNSLQCVLKRTLDYAERKSKSVATMELQLIQSKNDIENPPSCTRSVAPLKIAHILAMSSMAKGCVFVFLVCFALASYAADQGSDSDQCLVYRKGYPAYYTCIIKCFQFVLGFEDSTASFCIGLGSIQNNEMYSSKKLKNETE</sequence>
<dbReference type="Gene3D" id="3.40.1190.20">
    <property type="match status" value="1"/>
</dbReference>
<comment type="pathway">
    <text evidence="3">Cofactor metabolism; pyridoxal 5'-phosphate salvage; pyridoxal 5'-phosphate from pyridoxal: step 1/1.</text>
</comment>
<dbReference type="Proteomes" id="UP000807504">
    <property type="component" value="Unassembled WGS sequence"/>
</dbReference>
<proteinExistence type="inferred from homology"/>
<evidence type="ECO:0000259" key="15">
    <source>
        <dbReference type="Pfam" id="PF08543"/>
    </source>
</evidence>
<keyword evidence="9 16" id="KW-0418">Kinase</keyword>